<gene>
    <name evidence="2" type="ORF">SISNIDRAFT_466253</name>
</gene>
<evidence type="ECO:0000313" key="3">
    <source>
        <dbReference type="Proteomes" id="UP000076722"/>
    </source>
</evidence>
<reference evidence="2 3" key="1">
    <citation type="journal article" date="2016" name="Mol. Biol. Evol.">
        <title>Comparative Genomics of Early-Diverging Mushroom-Forming Fungi Provides Insights into the Origins of Lignocellulose Decay Capabilities.</title>
        <authorList>
            <person name="Nagy L.G."/>
            <person name="Riley R."/>
            <person name="Tritt A."/>
            <person name="Adam C."/>
            <person name="Daum C."/>
            <person name="Floudas D."/>
            <person name="Sun H."/>
            <person name="Yadav J.S."/>
            <person name="Pangilinan J."/>
            <person name="Larsson K.H."/>
            <person name="Matsuura K."/>
            <person name="Barry K."/>
            <person name="Labutti K."/>
            <person name="Kuo R."/>
            <person name="Ohm R.A."/>
            <person name="Bhattacharya S.S."/>
            <person name="Shirouzu T."/>
            <person name="Yoshinaga Y."/>
            <person name="Martin F.M."/>
            <person name="Grigoriev I.V."/>
            <person name="Hibbett D.S."/>
        </authorList>
    </citation>
    <scope>NUCLEOTIDE SEQUENCE [LARGE SCALE GENOMIC DNA]</scope>
    <source>
        <strain evidence="2 3">HHB9708</strain>
    </source>
</reference>
<name>A0A164UTA3_9AGAM</name>
<organism evidence="2 3">
    <name type="scientific">Sistotremastrum niveocremeum HHB9708</name>
    <dbReference type="NCBI Taxonomy" id="1314777"/>
    <lineage>
        <taxon>Eukaryota</taxon>
        <taxon>Fungi</taxon>
        <taxon>Dikarya</taxon>
        <taxon>Basidiomycota</taxon>
        <taxon>Agaricomycotina</taxon>
        <taxon>Agaricomycetes</taxon>
        <taxon>Sistotremastrales</taxon>
        <taxon>Sistotremastraceae</taxon>
        <taxon>Sertulicium</taxon>
        <taxon>Sertulicium niveocremeum</taxon>
    </lineage>
</organism>
<feature type="region of interest" description="Disordered" evidence="1">
    <location>
        <begin position="139"/>
        <end position="170"/>
    </location>
</feature>
<proteinExistence type="predicted"/>
<keyword evidence="3" id="KW-1185">Reference proteome</keyword>
<dbReference type="EMBL" id="KV419407">
    <property type="protein sequence ID" value="KZS93522.1"/>
    <property type="molecule type" value="Genomic_DNA"/>
</dbReference>
<sequence>MATINPFLATKASFVQDVNMQNKLVLKQGPECNQSNSTTTGHTWPKILLDIRVILWDIYQMIFGRPTPAARGNAIEHGNAPGGYEGGFVVEMDTEIEGGAAVDGEVRIEMEMEMEMDVVTDVDDMMDVDVDAMDVDSAEGASVDEDLDGQGWAMDVDVDVEDREARMDED</sequence>
<evidence type="ECO:0000256" key="1">
    <source>
        <dbReference type="SAM" id="MobiDB-lite"/>
    </source>
</evidence>
<feature type="compositionally biased region" description="Acidic residues" evidence="1">
    <location>
        <begin position="139"/>
        <end position="148"/>
    </location>
</feature>
<dbReference type="AlphaFoldDB" id="A0A164UTA3"/>
<dbReference type="Proteomes" id="UP000076722">
    <property type="component" value="Unassembled WGS sequence"/>
</dbReference>
<protein>
    <submittedName>
        <fullName evidence="2">Uncharacterized protein</fullName>
    </submittedName>
</protein>
<evidence type="ECO:0000313" key="2">
    <source>
        <dbReference type="EMBL" id="KZS93522.1"/>
    </source>
</evidence>
<accession>A0A164UTA3</accession>